<feature type="region of interest" description="Disordered" evidence="1">
    <location>
        <begin position="284"/>
        <end position="327"/>
    </location>
</feature>
<gene>
    <name evidence="2" type="ORF">NP233_g4784</name>
</gene>
<feature type="compositionally biased region" description="Polar residues" evidence="1">
    <location>
        <begin position="311"/>
        <end position="327"/>
    </location>
</feature>
<evidence type="ECO:0000256" key="1">
    <source>
        <dbReference type="SAM" id="MobiDB-lite"/>
    </source>
</evidence>
<dbReference type="AlphaFoldDB" id="A0AAD5VUJ1"/>
<reference evidence="2" key="1">
    <citation type="submission" date="2022-07" db="EMBL/GenBank/DDBJ databases">
        <title>Genome Sequence of Leucocoprinus birnbaumii.</title>
        <authorList>
            <person name="Buettner E."/>
        </authorList>
    </citation>
    <scope>NUCLEOTIDE SEQUENCE</scope>
    <source>
        <strain evidence="2">VT141</strain>
    </source>
</reference>
<dbReference type="Proteomes" id="UP001213000">
    <property type="component" value="Unassembled WGS sequence"/>
</dbReference>
<feature type="region of interest" description="Disordered" evidence="1">
    <location>
        <begin position="1"/>
        <end position="21"/>
    </location>
</feature>
<organism evidence="2 3">
    <name type="scientific">Leucocoprinus birnbaumii</name>
    <dbReference type="NCBI Taxonomy" id="56174"/>
    <lineage>
        <taxon>Eukaryota</taxon>
        <taxon>Fungi</taxon>
        <taxon>Dikarya</taxon>
        <taxon>Basidiomycota</taxon>
        <taxon>Agaricomycotina</taxon>
        <taxon>Agaricomycetes</taxon>
        <taxon>Agaricomycetidae</taxon>
        <taxon>Agaricales</taxon>
        <taxon>Agaricineae</taxon>
        <taxon>Agaricaceae</taxon>
        <taxon>Leucocoprinus</taxon>
    </lineage>
</organism>
<proteinExistence type="predicted"/>
<name>A0AAD5VUJ1_9AGAR</name>
<comment type="caution">
    <text evidence="2">The sequence shown here is derived from an EMBL/GenBank/DDBJ whole genome shotgun (WGS) entry which is preliminary data.</text>
</comment>
<accession>A0AAD5VUJ1</accession>
<feature type="compositionally biased region" description="Polar residues" evidence="1">
    <location>
        <begin position="376"/>
        <end position="388"/>
    </location>
</feature>
<protein>
    <submittedName>
        <fullName evidence="2">Uncharacterized protein</fullName>
    </submittedName>
</protein>
<feature type="compositionally biased region" description="Low complexity" evidence="1">
    <location>
        <begin position="293"/>
        <end position="307"/>
    </location>
</feature>
<dbReference type="EMBL" id="JANIEX010000266">
    <property type="protein sequence ID" value="KAJ3569861.1"/>
    <property type="molecule type" value="Genomic_DNA"/>
</dbReference>
<feature type="region of interest" description="Disordered" evidence="1">
    <location>
        <begin position="146"/>
        <end position="188"/>
    </location>
</feature>
<evidence type="ECO:0000313" key="2">
    <source>
        <dbReference type="EMBL" id="KAJ3569861.1"/>
    </source>
</evidence>
<feature type="region of interest" description="Disordered" evidence="1">
    <location>
        <begin position="359"/>
        <end position="394"/>
    </location>
</feature>
<evidence type="ECO:0000313" key="3">
    <source>
        <dbReference type="Proteomes" id="UP001213000"/>
    </source>
</evidence>
<keyword evidence="3" id="KW-1185">Reference proteome</keyword>
<sequence>MLSSIPLRPPPPTVRDPSMPGTHLNAGARLILVFSVLPRTLMLNMHALGTGLCSARTLPHNRSLVANPPCLADFQCRVANPFCPTRAPPNHYLDMRRASMDPRTLMPSRTDGLSPSLSSRPLHAIRSSLPDTSLFTSSRRYVSQIPGPLPEPGFTFGNATVSSPTDDEPPSPNLSSYSFPPREDATEDDDVMSSISFETLSRFGSAVSVATSESSVFSNPAFYDIGDLAPNQDSRGSCGSAQLASCVTANLDGTMQPPMQSPAPVTNDGYFDESTILTAGVNHDSQSQVDGISPPSSFTSPASTASPDGGSATQSSTPPANGPVSNTHELASAFAHGSQKLSLANDNFGGDLDLLEQQQQLHSGSSSHVPTPPPNQQRADSGHQTQAVDNDHSFGFDGCSSTRIDVASESSASIALPALPGQGIRGTVNNQQSKNPLLSDEANQSRGEFAASYSHLMEGFDFGTAFAMFDSGSTLEQRSGETCDPLVNIGLGAGVNDYTTSGVVTSASYGAAAGIAPNQPPFAS</sequence>